<proteinExistence type="predicted"/>
<dbReference type="InterPro" id="IPR012337">
    <property type="entry name" value="RNaseH-like_sf"/>
</dbReference>
<evidence type="ECO:0000259" key="1">
    <source>
        <dbReference type="PROSITE" id="PS50994"/>
    </source>
</evidence>
<dbReference type="PANTHER" id="PTHR46889">
    <property type="entry name" value="TRANSPOSASE INSF FOR INSERTION SEQUENCE IS3B-RELATED"/>
    <property type="match status" value="1"/>
</dbReference>
<name>A0A4P7LSQ8_9BURK</name>
<dbReference type="Gene3D" id="3.30.420.10">
    <property type="entry name" value="Ribonuclease H-like superfamily/Ribonuclease H"/>
    <property type="match status" value="1"/>
</dbReference>
<dbReference type="EMBL" id="CP038636">
    <property type="protein sequence ID" value="QBY55521.1"/>
    <property type="molecule type" value="Genomic_DNA"/>
</dbReference>
<dbReference type="Pfam" id="PF13683">
    <property type="entry name" value="rve_3"/>
    <property type="match status" value="1"/>
</dbReference>
<gene>
    <name evidence="2" type="ORF">E0W60_31400</name>
</gene>
<dbReference type="GO" id="GO:0015074">
    <property type="term" value="P:DNA integration"/>
    <property type="evidence" value="ECO:0007669"/>
    <property type="project" value="InterPro"/>
</dbReference>
<dbReference type="GO" id="GO:0003676">
    <property type="term" value="F:nucleic acid binding"/>
    <property type="evidence" value="ECO:0007669"/>
    <property type="project" value="InterPro"/>
</dbReference>
<reference evidence="2 3" key="1">
    <citation type="submission" date="2019-03" db="EMBL/GenBank/DDBJ databases">
        <title>Efficiently degradation of phenoxyalkanoic acid herbicides by Cupriavidus oxalaticus strain X32.</title>
        <authorList>
            <person name="Sheng X."/>
        </authorList>
    </citation>
    <scope>NUCLEOTIDE SEQUENCE [LARGE SCALE GENOMIC DNA]</scope>
    <source>
        <strain evidence="2 3">X32</strain>
        <plasmid evidence="2 3">unnamed1</plasmid>
    </source>
</reference>
<protein>
    <submittedName>
        <fullName evidence="2">Transposase</fullName>
    </submittedName>
</protein>
<dbReference type="InterPro" id="IPR050900">
    <property type="entry name" value="Transposase_IS3/IS150/IS904"/>
</dbReference>
<evidence type="ECO:0000313" key="3">
    <source>
        <dbReference type="Proteomes" id="UP000295294"/>
    </source>
</evidence>
<keyword evidence="2" id="KW-0614">Plasmid</keyword>
<sequence length="257" mass="29151">MPSGGLRVDSPLPLCTGEWDVYLRLDDGSRMSREAHVRFCERLGVKLPRPTHPWMPAAIKGQYYYWYMMLDVFSRKIVGHEVHRAESAELAALLMRRASLAEGLAGRPLVLHSDNGSPMRGATMLATLENLGVVASFSRPRVSNDNPYAESLFRTCKYRPDYPRQAFGSVDEARAWTQRFVRWYNHEHKHSGLKFVTPAQRHGGVAAAVLAHREAVYADAKARTPERWSGPTRNWSLADEVWLNPERIEPAELKQVA</sequence>
<dbReference type="Proteomes" id="UP000295294">
    <property type="component" value="Plasmid unnamed1"/>
</dbReference>
<dbReference type="InterPro" id="IPR036397">
    <property type="entry name" value="RNaseH_sf"/>
</dbReference>
<geneLocation type="plasmid" evidence="2">
    <name>unnamed1</name>
</geneLocation>
<organism evidence="2 3">
    <name type="scientific">Cupriavidus oxalaticus</name>
    <dbReference type="NCBI Taxonomy" id="96344"/>
    <lineage>
        <taxon>Bacteria</taxon>
        <taxon>Pseudomonadati</taxon>
        <taxon>Pseudomonadota</taxon>
        <taxon>Betaproteobacteria</taxon>
        <taxon>Burkholderiales</taxon>
        <taxon>Burkholderiaceae</taxon>
        <taxon>Cupriavidus</taxon>
    </lineage>
</organism>
<dbReference type="SUPFAM" id="SSF53098">
    <property type="entry name" value="Ribonuclease H-like"/>
    <property type="match status" value="1"/>
</dbReference>
<dbReference type="PROSITE" id="PS50994">
    <property type="entry name" value="INTEGRASE"/>
    <property type="match status" value="1"/>
</dbReference>
<dbReference type="OrthoDB" id="9765502at2"/>
<dbReference type="AlphaFoldDB" id="A0A4P7LSQ8"/>
<feature type="domain" description="Integrase catalytic" evidence="1">
    <location>
        <begin position="46"/>
        <end position="206"/>
    </location>
</feature>
<dbReference type="KEGG" id="cox:E0W60_31400"/>
<dbReference type="PANTHER" id="PTHR46889:SF4">
    <property type="entry name" value="TRANSPOSASE INSO FOR INSERTION SEQUENCE ELEMENT IS911B-RELATED"/>
    <property type="match status" value="1"/>
</dbReference>
<evidence type="ECO:0000313" key="2">
    <source>
        <dbReference type="EMBL" id="QBY55521.1"/>
    </source>
</evidence>
<dbReference type="InterPro" id="IPR001584">
    <property type="entry name" value="Integrase_cat-core"/>
</dbReference>
<accession>A0A4P7LSQ8</accession>